<organism evidence="1 2">
    <name type="scientific">Streptomyces qinzhouensis</name>
    <dbReference type="NCBI Taxonomy" id="2599401"/>
    <lineage>
        <taxon>Bacteria</taxon>
        <taxon>Bacillati</taxon>
        <taxon>Actinomycetota</taxon>
        <taxon>Actinomycetes</taxon>
        <taxon>Kitasatosporales</taxon>
        <taxon>Streptomycetaceae</taxon>
        <taxon>Streptomyces</taxon>
    </lineage>
</organism>
<dbReference type="KEGG" id="sqz:FQU76_19915"/>
<name>A0A5B8J992_9ACTN</name>
<dbReference type="EMBL" id="CP042266">
    <property type="protein sequence ID" value="QDY78385.1"/>
    <property type="molecule type" value="Genomic_DNA"/>
</dbReference>
<gene>
    <name evidence="1" type="ORF">FQU76_19915</name>
</gene>
<accession>A0A5B8J992</accession>
<keyword evidence="2" id="KW-1185">Reference proteome</keyword>
<dbReference type="Proteomes" id="UP000320580">
    <property type="component" value="Chromosome"/>
</dbReference>
<dbReference type="OrthoDB" id="3747487at2"/>
<sequence>MDDELARRIALFRQDGRVRPEVADFVSAELGALAAEGRTVTEATAGLLTSHLMLALTRLVDSVPITGFPADPAIAAELAAHPEAVDRARSLAGRARRELGAELPESEIGFLGLHLAALATATAEEQPPAAKEQQES</sequence>
<evidence type="ECO:0000313" key="1">
    <source>
        <dbReference type="EMBL" id="QDY78385.1"/>
    </source>
</evidence>
<dbReference type="GO" id="GO:0006355">
    <property type="term" value="P:regulation of DNA-templated transcription"/>
    <property type="evidence" value="ECO:0007669"/>
    <property type="project" value="InterPro"/>
</dbReference>
<dbReference type="InterPro" id="IPR036634">
    <property type="entry name" value="PRD_sf"/>
</dbReference>
<protein>
    <submittedName>
        <fullName evidence="1">PRD domain-containing protein</fullName>
    </submittedName>
</protein>
<dbReference type="SUPFAM" id="SSF63520">
    <property type="entry name" value="PTS-regulatory domain, PRD"/>
    <property type="match status" value="1"/>
</dbReference>
<proteinExistence type="predicted"/>
<dbReference type="AlphaFoldDB" id="A0A5B8J992"/>
<reference evidence="1 2" key="1">
    <citation type="submission" date="2019-07" db="EMBL/GenBank/DDBJ databases">
        <authorList>
            <person name="Zhu P."/>
        </authorList>
    </citation>
    <scope>NUCLEOTIDE SEQUENCE [LARGE SCALE GENOMIC DNA]</scope>
    <source>
        <strain evidence="1 2">SSL-25</strain>
    </source>
</reference>
<dbReference type="RefSeq" id="WP_146481700.1">
    <property type="nucleotide sequence ID" value="NZ_CP042266.1"/>
</dbReference>
<evidence type="ECO:0000313" key="2">
    <source>
        <dbReference type="Proteomes" id="UP000320580"/>
    </source>
</evidence>
<dbReference type="Gene3D" id="1.10.1790.10">
    <property type="entry name" value="PRD domain"/>
    <property type="match status" value="1"/>
</dbReference>